<evidence type="ECO:0000313" key="2">
    <source>
        <dbReference type="Proteomes" id="UP000315017"/>
    </source>
</evidence>
<keyword evidence="2" id="KW-1185">Reference proteome</keyword>
<proteinExistence type="predicted"/>
<evidence type="ECO:0000313" key="1">
    <source>
        <dbReference type="EMBL" id="QDU29372.1"/>
    </source>
</evidence>
<gene>
    <name evidence="1" type="ORF">ETAA8_44810</name>
</gene>
<name>A0A517YGP6_9BACT</name>
<dbReference type="KEGG" id="aagg:ETAA8_44810"/>
<accession>A0A517YGP6</accession>
<sequence>MLFWLSEQIGKGTIAISRVANHSGGPEAVTEWLRNFAFVIPAPLHPHPSELTEFAAFFSTYLTSSFDVVAKPGTRGEGPTGICGCPICVRIVNAPHLQAKKLTAGDKRRADFLMTESLLSLAKEQAYFLSEDDAEQIVLAKQTRRACAYLAYGEWLIRRLAGESDGPAILVLWRLIAWDPRGGMIRGFKLTLDDFVTAEQALGQQIAQQQNNRRSEENPRLDQ</sequence>
<reference evidence="1 2" key="1">
    <citation type="submission" date="2019-02" db="EMBL/GenBank/DDBJ databases">
        <title>Deep-cultivation of Planctomycetes and their phenomic and genomic characterization uncovers novel biology.</title>
        <authorList>
            <person name="Wiegand S."/>
            <person name="Jogler M."/>
            <person name="Boedeker C."/>
            <person name="Pinto D."/>
            <person name="Vollmers J."/>
            <person name="Rivas-Marin E."/>
            <person name="Kohn T."/>
            <person name="Peeters S.H."/>
            <person name="Heuer A."/>
            <person name="Rast P."/>
            <person name="Oberbeckmann S."/>
            <person name="Bunk B."/>
            <person name="Jeske O."/>
            <person name="Meyerdierks A."/>
            <person name="Storesund J.E."/>
            <person name="Kallscheuer N."/>
            <person name="Luecker S."/>
            <person name="Lage O.M."/>
            <person name="Pohl T."/>
            <person name="Merkel B.J."/>
            <person name="Hornburger P."/>
            <person name="Mueller R.-W."/>
            <person name="Bruemmer F."/>
            <person name="Labrenz M."/>
            <person name="Spormann A.M."/>
            <person name="Op den Camp H."/>
            <person name="Overmann J."/>
            <person name="Amann R."/>
            <person name="Jetten M.S.M."/>
            <person name="Mascher T."/>
            <person name="Medema M.H."/>
            <person name="Devos D.P."/>
            <person name="Kaster A.-K."/>
            <person name="Ovreas L."/>
            <person name="Rohde M."/>
            <person name="Galperin M.Y."/>
            <person name="Jogler C."/>
        </authorList>
    </citation>
    <scope>NUCLEOTIDE SEQUENCE [LARGE SCALE GENOMIC DNA]</scope>
    <source>
        <strain evidence="1 2">ETA_A8</strain>
    </source>
</reference>
<organism evidence="1 2">
    <name type="scientific">Anatilimnocola aggregata</name>
    <dbReference type="NCBI Taxonomy" id="2528021"/>
    <lineage>
        <taxon>Bacteria</taxon>
        <taxon>Pseudomonadati</taxon>
        <taxon>Planctomycetota</taxon>
        <taxon>Planctomycetia</taxon>
        <taxon>Pirellulales</taxon>
        <taxon>Pirellulaceae</taxon>
        <taxon>Anatilimnocola</taxon>
    </lineage>
</organism>
<dbReference type="RefSeq" id="WP_145093083.1">
    <property type="nucleotide sequence ID" value="NZ_CP036274.1"/>
</dbReference>
<dbReference type="AlphaFoldDB" id="A0A517YGP6"/>
<dbReference type="EMBL" id="CP036274">
    <property type="protein sequence ID" value="QDU29372.1"/>
    <property type="molecule type" value="Genomic_DNA"/>
</dbReference>
<dbReference type="Proteomes" id="UP000315017">
    <property type="component" value="Chromosome"/>
</dbReference>
<dbReference type="OrthoDB" id="280651at2"/>
<protein>
    <submittedName>
        <fullName evidence="1">Uncharacterized protein</fullName>
    </submittedName>
</protein>